<accession>A0A514D9Q8</accession>
<evidence type="ECO:0008006" key="2">
    <source>
        <dbReference type="Google" id="ProtNLM"/>
    </source>
</evidence>
<gene>
    <name evidence="1" type="ORF">H4Rhizo45440_000003</name>
</gene>
<protein>
    <recommendedName>
        <fullName evidence="2">Maturation</fullName>
    </recommendedName>
</protein>
<evidence type="ECO:0000313" key="1">
    <source>
        <dbReference type="EMBL" id="QDH90344.1"/>
    </source>
</evidence>
<dbReference type="EMBL" id="MN035452">
    <property type="protein sequence ID" value="QDH90344.1"/>
    <property type="molecule type" value="Genomic_RNA"/>
</dbReference>
<organism evidence="1">
    <name type="scientific">Leviviridae sp</name>
    <dbReference type="NCBI Taxonomy" id="2027243"/>
    <lineage>
        <taxon>Viruses</taxon>
        <taxon>Riboviria</taxon>
        <taxon>Orthornavirae</taxon>
        <taxon>Lenarviricota</taxon>
        <taxon>Leviviricetes</taxon>
        <taxon>Norzivirales</taxon>
        <taxon>Fiersviridae</taxon>
    </lineage>
</organism>
<sequence length="380" mass="41791">MPTFRHRTQSTTGHTGHRTLISTGVSTSLTVGGIHNACDDIVGNMPNPNGLLIEKTSLGAGTISGRSTSFPVYDWDEYPYTNQPSASLPAGWDSGMPGLVASVTQVAARTNPGRADISVPVFLAELKDLPGMIKKNGDNDRYLKAVGRYKPKGKTSNSVAEEHFGWTPLFRDIGSLLDFTALVDKRMKELRSLYSKRGLRRNKKVWANGFTTTQFVVPFNTVEASVYGDRSTSVVARRWASIRWRPTLPPPYMPTNEDLLQKARFAVHGWRINPSDAWELIPWSWLADYFLNVGDMLETYGNAWEYHCEDGCVMTSVTVTVRDDPFAVSGGFTAIPGVATYTLKLRELASPGLSIFGHILSPKQLTNLAGIAANYGGLKK</sequence>
<name>A0A514D9Q8_9VIRU</name>
<proteinExistence type="predicted"/>
<reference evidence="1" key="1">
    <citation type="submission" date="2019-05" db="EMBL/GenBank/DDBJ databases">
        <title>Metatranscriptomic reconstruction reveals RNA viruses with the potential to shape carbon cycling in soil.</title>
        <authorList>
            <person name="Starr E.P."/>
            <person name="Nuccio E."/>
            <person name="Pett-Ridge J."/>
            <person name="Banfield J.F."/>
            <person name="Firestone M.K."/>
        </authorList>
    </citation>
    <scope>NUCLEOTIDE SEQUENCE</scope>
    <source>
        <strain evidence="1">H4_Rhizo_45_scaffold_440</strain>
    </source>
</reference>